<feature type="domain" description="Outer membrane protein beta-barrel" evidence="3">
    <location>
        <begin position="343"/>
        <end position="514"/>
    </location>
</feature>
<feature type="compositionally biased region" description="Polar residues" evidence="1">
    <location>
        <begin position="163"/>
        <end position="178"/>
    </location>
</feature>
<accession>A0ABU3L5W9</accession>
<evidence type="ECO:0000259" key="3">
    <source>
        <dbReference type="Pfam" id="PF13568"/>
    </source>
</evidence>
<keyword evidence="2" id="KW-1133">Transmembrane helix</keyword>
<dbReference type="EMBL" id="JAVTTP010000001">
    <property type="protein sequence ID" value="MDT7828948.1"/>
    <property type="molecule type" value="Genomic_DNA"/>
</dbReference>
<evidence type="ECO:0000313" key="5">
    <source>
        <dbReference type="Proteomes" id="UP001250656"/>
    </source>
</evidence>
<evidence type="ECO:0000313" key="4">
    <source>
        <dbReference type="EMBL" id="MDT7828948.1"/>
    </source>
</evidence>
<feature type="region of interest" description="Disordered" evidence="1">
    <location>
        <begin position="72"/>
        <end position="149"/>
    </location>
</feature>
<feature type="compositionally biased region" description="Basic and acidic residues" evidence="1">
    <location>
        <begin position="251"/>
        <end position="260"/>
    </location>
</feature>
<dbReference type="InterPro" id="IPR011250">
    <property type="entry name" value="OMP/PagP_B-barrel"/>
</dbReference>
<evidence type="ECO:0000256" key="2">
    <source>
        <dbReference type="SAM" id="Phobius"/>
    </source>
</evidence>
<dbReference type="InterPro" id="IPR025665">
    <property type="entry name" value="Beta-barrel_OMP_2"/>
</dbReference>
<name>A0ABU3L5W9_9FLAO</name>
<protein>
    <submittedName>
        <fullName evidence="4">Outer membrane beta-barrel protein</fullName>
    </submittedName>
</protein>
<dbReference type="RefSeq" id="WP_314014569.1">
    <property type="nucleotide sequence ID" value="NZ_JAVTTP010000001.1"/>
</dbReference>
<evidence type="ECO:0000256" key="1">
    <source>
        <dbReference type="SAM" id="MobiDB-lite"/>
    </source>
</evidence>
<feature type="region of interest" description="Disordered" evidence="1">
    <location>
        <begin position="163"/>
        <end position="260"/>
    </location>
</feature>
<feature type="compositionally biased region" description="Basic and acidic residues" evidence="1">
    <location>
        <begin position="84"/>
        <end position="103"/>
    </location>
</feature>
<keyword evidence="2" id="KW-0472">Membrane</keyword>
<feature type="compositionally biased region" description="Basic and acidic residues" evidence="1">
    <location>
        <begin position="216"/>
        <end position="229"/>
    </location>
</feature>
<feature type="compositionally biased region" description="Polar residues" evidence="1">
    <location>
        <begin position="72"/>
        <end position="83"/>
    </location>
</feature>
<keyword evidence="5" id="KW-1185">Reference proteome</keyword>
<dbReference type="Proteomes" id="UP001250656">
    <property type="component" value="Unassembled WGS sequence"/>
</dbReference>
<keyword evidence="2" id="KW-0812">Transmembrane</keyword>
<dbReference type="Pfam" id="PF13568">
    <property type="entry name" value="OMP_b-brl_2"/>
    <property type="match status" value="1"/>
</dbReference>
<sequence>MDKKNIDDLFRERLESLLETPDERVWTAIENTLDKKRKTRVIPIWWRWSGAAAVLAIAIFAFFMLSPASDETPITDSDNSTTEDAVRDGLDTDGKEERMDALRVPEGNENTVVASPEDEREKNSGKYSISNNPGVPARDSKISRSGDTTNSKNYYLQVAQDTKQAVATGGNETPNQITAEPDESNADDAASPEKKTDQDLGATPNSKNQLASNRANRAEEVDDTRETDASRANPLRRVPNNGDQNKLATSESDRRKSLEKSDKAIALGLPMDKDDPIKANDSVDDNKRSIFEVLEDREKVEKLTSASPSRWSAGPNVAPVYFNALGEGSPIDPGFSPNAKSGSTNLSYGLSIAYALSEKLSVRSGLHKTEYGYDTNNVGFSPTLAASSNGRLQNIERSGSLETLAANSPIANSDVTENFAPEFSTMDEFQEGRIAQRFGYLEVPLELDYALLQRQFGIHLVGGISSLFLIDNNVTLSSGALTTAIGEARNLNDINFSVNVGFGVNYRFTPNVQLNIEPIFKYQLNTFSNVSGDFRPFSIGVYSGLNFRF</sequence>
<proteinExistence type="predicted"/>
<reference evidence="4 5" key="1">
    <citation type="submission" date="2023-09" db="EMBL/GenBank/DDBJ databases">
        <title>Novel taxa isolated from Blanes Bay.</title>
        <authorList>
            <person name="Rey-Velasco X."/>
            <person name="Lucena T."/>
        </authorList>
    </citation>
    <scope>NUCLEOTIDE SEQUENCE [LARGE SCALE GENOMIC DNA]</scope>
    <source>
        <strain evidence="4 5">S334</strain>
    </source>
</reference>
<gene>
    <name evidence="4" type="ORF">RQM65_09770</name>
</gene>
<feature type="transmembrane region" description="Helical" evidence="2">
    <location>
        <begin position="45"/>
        <end position="65"/>
    </location>
</feature>
<organism evidence="4 5">
    <name type="scientific">Pricia mediterranea</name>
    <dbReference type="NCBI Taxonomy" id="3076079"/>
    <lineage>
        <taxon>Bacteria</taxon>
        <taxon>Pseudomonadati</taxon>
        <taxon>Bacteroidota</taxon>
        <taxon>Flavobacteriia</taxon>
        <taxon>Flavobacteriales</taxon>
        <taxon>Flavobacteriaceae</taxon>
        <taxon>Pricia</taxon>
    </lineage>
</organism>
<feature type="compositionally biased region" description="Polar residues" evidence="1">
    <location>
        <begin position="241"/>
        <end position="250"/>
    </location>
</feature>
<feature type="compositionally biased region" description="Polar residues" evidence="1">
    <location>
        <begin position="203"/>
        <end position="215"/>
    </location>
</feature>
<dbReference type="SUPFAM" id="SSF56925">
    <property type="entry name" value="OMPA-like"/>
    <property type="match status" value="1"/>
</dbReference>
<comment type="caution">
    <text evidence="4">The sequence shown here is derived from an EMBL/GenBank/DDBJ whole genome shotgun (WGS) entry which is preliminary data.</text>
</comment>